<feature type="transmembrane region" description="Helical" evidence="2">
    <location>
        <begin position="104"/>
        <end position="125"/>
    </location>
</feature>
<dbReference type="AlphaFoldDB" id="A0A2S6GYH6"/>
<protein>
    <submittedName>
        <fullName evidence="3">Uncharacterized protein</fullName>
    </submittedName>
</protein>
<evidence type="ECO:0000313" key="3">
    <source>
        <dbReference type="EMBL" id="PPK70283.1"/>
    </source>
</evidence>
<dbReference type="RefSeq" id="WP_181043318.1">
    <property type="nucleotide sequence ID" value="NZ_CP154825.1"/>
</dbReference>
<keyword evidence="2" id="KW-0472">Membrane</keyword>
<evidence type="ECO:0000256" key="1">
    <source>
        <dbReference type="SAM" id="MobiDB-lite"/>
    </source>
</evidence>
<feature type="compositionally biased region" description="Pro residues" evidence="1">
    <location>
        <begin position="1"/>
        <end position="51"/>
    </location>
</feature>
<proteinExistence type="predicted"/>
<evidence type="ECO:0000313" key="4">
    <source>
        <dbReference type="Proteomes" id="UP000239203"/>
    </source>
</evidence>
<feature type="transmembrane region" description="Helical" evidence="2">
    <location>
        <begin position="168"/>
        <end position="189"/>
    </location>
</feature>
<organism evidence="3 4">
    <name type="scientific">Actinokineospora auranticolor</name>
    <dbReference type="NCBI Taxonomy" id="155976"/>
    <lineage>
        <taxon>Bacteria</taxon>
        <taxon>Bacillati</taxon>
        <taxon>Actinomycetota</taxon>
        <taxon>Actinomycetes</taxon>
        <taxon>Pseudonocardiales</taxon>
        <taxon>Pseudonocardiaceae</taxon>
        <taxon>Actinokineospora</taxon>
    </lineage>
</organism>
<dbReference type="EMBL" id="PTIX01000002">
    <property type="protein sequence ID" value="PPK70283.1"/>
    <property type="molecule type" value="Genomic_DNA"/>
</dbReference>
<comment type="caution">
    <text evidence="3">The sequence shown here is derived from an EMBL/GenBank/DDBJ whole genome shotgun (WGS) entry which is preliminary data.</text>
</comment>
<feature type="transmembrane region" description="Helical" evidence="2">
    <location>
        <begin position="137"/>
        <end position="161"/>
    </location>
</feature>
<dbReference type="Proteomes" id="UP000239203">
    <property type="component" value="Unassembled WGS sequence"/>
</dbReference>
<sequence>MTYPPHNNPPTPPPGYPQQPPYPGQQTPPPGFAPPQTPPPGFAAPQTPPPGFAQQPYPGQYPGQPQYPGQAQYPGQQPYPGQPGYPQYPGQPGGQPTSAGTAPIAGLLALVVGVCFGGTVVNFLVDGGLEYLSDVPAGLLFLEIGRLAVAVLGVIGGIMLFTRSRAGVALSIIAAVVALVSVVLEPVALGADFSLFGKYLEAVFGFSSAYSAFLAIGIIASALTILFAALPSTTRAMRQKAPTYGPGY</sequence>
<gene>
    <name evidence="3" type="ORF">CLV40_102194</name>
</gene>
<feature type="region of interest" description="Disordered" evidence="1">
    <location>
        <begin position="1"/>
        <end position="98"/>
    </location>
</feature>
<keyword evidence="2" id="KW-1133">Transmembrane helix</keyword>
<evidence type="ECO:0000256" key="2">
    <source>
        <dbReference type="SAM" id="Phobius"/>
    </source>
</evidence>
<feature type="compositionally biased region" description="Low complexity" evidence="1">
    <location>
        <begin position="52"/>
        <end position="96"/>
    </location>
</feature>
<accession>A0A2S6GYH6</accession>
<keyword evidence="4" id="KW-1185">Reference proteome</keyword>
<reference evidence="3 4" key="1">
    <citation type="submission" date="2018-02" db="EMBL/GenBank/DDBJ databases">
        <title>Genomic Encyclopedia of Archaeal and Bacterial Type Strains, Phase II (KMG-II): from individual species to whole genera.</title>
        <authorList>
            <person name="Goeker M."/>
        </authorList>
    </citation>
    <scope>NUCLEOTIDE SEQUENCE [LARGE SCALE GENOMIC DNA]</scope>
    <source>
        <strain evidence="3 4">YU 961-1</strain>
    </source>
</reference>
<keyword evidence="2" id="KW-0812">Transmembrane</keyword>
<name>A0A2S6GYH6_9PSEU</name>
<feature type="transmembrane region" description="Helical" evidence="2">
    <location>
        <begin position="209"/>
        <end position="230"/>
    </location>
</feature>